<keyword evidence="11" id="KW-1185">Reference proteome</keyword>
<dbReference type="GO" id="GO:0009252">
    <property type="term" value="P:peptidoglycan biosynthetic process"/>
    <property type="evidence" value="ECO:0007669"/>
    <property type="project" value="UniProtKB-KW"/>
</dbReference>
<dbReference type="STRING" id="640132.Srot_0010"/>
<feature type="transmembrane region" description="Helical" evidence="9">
    <location>
        <begin position="386"/>
        <end position="406"/>
    </location>
</feature>
<feature type="compositionally biased region" description="Basic and acidic residues" evidence="8">
    <location>
        <begin position="7"/>
        <end position="18"/>
    </location>
</feature>
<feature type="transmembrane region" description="Helical" evidence="9">
    <location>
        <begin position="483"/>
        <end position="508"/>
    </location>
</feature>
<evidence type="ECO:0000256" key="6">
    <source>
        <dbReference type="ARBA" id="ARBA00022989"/>
    </source>
</evidence>
<keyword evidence="3 9" id="KW-0812">Transmembrane</keyword>
<dbReference type="InterPro" id="IPR051050">
    <property type="entry name" value="Lipid_II_flippase_MurJ/MviN"/>
</dbReference>
<dbReference type="EMBL" id="CP001958">
    <property type="protein sequence ID" value="ADG96503.1"/>
    <property type="molecule type" value="Genomic_DNA"/>
</dbReference>
<name>D6Z9H6_SEGRD</name>
<evidence type="ECO:0000256" key="4">
    <source>
        <dbReference type="ARBA" id="ARBA00022960"/>
    </source>
</evidence>
<dbReference type="PANTHER" id="PTHR47019:SF1">
    <property type="entry name" value="LIPID II FLIPPASE MURJ"/>
    <property type="match status" value="1"/>
</dbReference>
<dbReference type="CDD" id="cd13123">
    <property type="entry name" value="MATE_MurJ_like"/>
    <property type="match status" value="1"/>
</dbReference>
<feature type="transmembrane region" description="Helical" evidence="9">
    <location>
        <begin position="266"/>
        <end position="291"/>
    </location>
</feature>
<feature type="transmembrane region" description="Helical" evidence="9">
    <location>
        <begin position="85"/>
        <end position="105"/>
    </location>
</feature>
<keyword evidence="7 9" id="KW-0472">Membrane</keyword>
<protein>
    <submittedName>
        <fullName evidence="10">Integral membrane protein MviN</fullName>
    </submittedName>
</protein>
<evidence type="ECO:0000256" key="5">
    <source>
        <dbReference type="ARBA" id="ARBA00022984"/>
    </source>
</evidence>
<keyword evidence="2" id="KW-1003">Cell membrane</keyword>
<evidence type="ECO:0000313" key="11">
    <source>
        <dbReference type="Proteomes" id="UP000002247"/>
    </source>
</evidence>
<evidence type="ECO:0000313" key="10">
    <source>
        <dbReference type="EMBL" id="ADG96503.1"/>
    </source>
</evidence>
<reference evidence="10 11" key="1">
    <citation type="journal article" date="2010" name="Stand. Genomic Sci.">
        <title>Complete genome sequence of Segniliparus rotundus type strain (CDC 1076).</title>
        <authorList>
            <person name="Sikorski J."/>
            <person name="Lapidus A."/>
            <person name="Copeland A."/>
            <person name="Misra M."/>
            <person name="Glavina Del Rio T."/>
            <person name="Nolan M."/>
            <person name="Lucas S."/>
            <person name="Chen F."/>
            <person name="Tice H."/>
            <person name="Cheng J.F."/>
            <person name="Jando M."/>
            <person name="Schneider S."/>
            <person name="Bruce D."/>
            <person name="Goodwin L."/>
            <person name="Pitluck S."/>
            <person name="Liolios K."/>
            <person name="Mikhailova N."/>
            <person name="Pati A."/>
            <person name="Ivanova N."/>
            <person name="Mavromatis K."/>
            <person name="Chen A."/>
            <person name="Palaniappan K."/>
            <person name="Chertkov O."/>
            <person name="Land M."/>
            <person name="Hauser L."/>
            <person name="Chang Y.J."/>
            <person name="Jeffries C.D."/>
            <person name="Brettin T."/>
            <person name="Detter J.C."/>
            <person name="Han C."/>
            <person name="Rohde M."/>
            <person name="Goker M."/>
            <person name="Bristow J."/>
            <person name="Eisen J.A."/>
            <person name="Markowitz V."/>
            <person name="Hugenholtz P."/>
            <person name="Kyrpides N.C."/>
            <person name="Klenk H.P."/>
        </authorList>
    </citation>
    <scope>NUCLEOTIDE SEQUENCE [LARGE SCALE GENOMIC DNA]</scope>
    <source>
        <strain evidence="11">ATCC BAA-972 / CDC 1076 / CIP 108378 / DSM 44985 / JCM 13578</strain>
    </source>
</reference>
<dbReference type="NCBIfam" id="TIGR01695">
    <property type="entry name" value="murJ_mviN"/>
    <property type="match status" value="1"/>
</dbReference>
<feature type="transmembrane region" description="Helical" evidence="9">
    <location>
        <begin position="224"/>
        <end position="246"/>
    </location>
</feature>
<accession>D6Z9H6</accession>
<comment type="subcellular location">
    <subcellularLocation>
        <location evidence="1">Cell membrane</location>
        <topology evidence="1">Multi-pass membrane protein</topology>
    </subcellularLocation>
</comment>
<keyword evidence="6 9" id="KW-1133">Transmembrane helix</keyword>
<feature type="transmembrane region" description="Helical" evidence="9">
    <location>
        <begin position="156"/>
        <end position="179"/>
    </location>
</feature>
<evidence type="ECO:0000256" key="9">
    <source>
        <dbReference type="SAM" id="Phobius"/>
    </source>
</evidence>
<dbReference type="Pfam" id="PF03023">
    <property type="entry name" value="MurJ"/>
    <property type="match status" value="1"/>
</dbReference>
<dbReference type="Proteomes" id="UP000002247">
    <property type="component" value="Chromosome"/>
</dbReference>
<dbReference type="GO" id="GO:0034204">
    <property type="term" value="P:lipid translocation"/>
    <property type="evidence" value="ECO:0007669"/>
    <property type="project" value="TreeGrafter"/>
</dbReference>
<feature type="transmembrane region" description="Helical" evidence="9">
    <location>
        <begin position="520"/>
        <end position="544"/>
    </location>
</feature>
<dbReference type="eggNOG" id="COG0728">
    <property type="taxonomic scope" value="Bacteria"/>
</dbReference>
<feature type="transmembrane region" description="Helical" evidence="9">
    <location>
        <begin position="117"/>
        <end position="136"/>
    </location>
</feature>
<keyword evidence="4" id="KW-0133">Cell shape</keyword>
<feature type="transmembrane region" description="Helical" evidence="9">
    <location>
        <begin position="35"/>
        <end position="65"/>
    </location>
</feature>
<evidence type="ECO:0000256" key="3">
    <source>
        <dbReference type="ARBA" id="ARBA00022692"/>
    </source>
</evidence>
<evidence type="ECO:0000256" key="7">
    <source>
        <dbReference type="ARBA" id="ARBA00023136"/>
    </source>
</evidence>
<feature type="transmembrane region" description="Helical" evidence="9">
    <location>
        <begin position="418"/>
        <end position="439"/>
    </location>
</feature>
<keyword evidence="5" id="KW-0573">Peptidoglycan synthesis</keyword>
<dbReference type="PANTHER" id="PTHR47019">
    <property type="entry name" value="LIPID II FLIPPASE MURJ"/>
    <property type="match status" value="1"/>
</dbReference>
<dbReference type="InterPro" id="IPR004268">
    <property type="entry name" value="MurJ"/>
</dbReference>
<dbReference type="KEGG" id="srt:Srot_0010"/>
<dbReference type="GO" id="GO:0008360">
    <property type="term" value="P:regulation of cell shape"/>
    <property type="evidence" value="ECO:0007669"/>
    <property type="project" value="UniProtKB-KW"/>
</dbReference>
<dbReference type="GO" id="GO:0005886">
    <property type="term" value="C:plasma membrane"/>
    <property type="evidence" value="ECO:0007669"/>
    <property type="project" value="UniProtKB-SubCell"/>
</dbReference>
<dbReference type="PRINTS" id="PR01806">
    <property type="entry name" value="VIRFACTRMVIN"/>
</dbReference>
<evidence type="ECO:0000256" key="1">
    <source>
        <dbReference type="ARBA" id="ARBA00004651"/>
    </source>
</evidence>
<feature type="region of interest" description="Disordered" evidence="8">
    <location>
        <begin position="1"/>
        <end position="25"/>
    </location>
</feature>
<evidence type="ECO:0000256" key="2">
    <source>
        <dbReference type="ARBA" id="ARBA00022475"/>
    </source>
</evidence>
<evidence type="ECO:0000256" key="8">
    <source>
        <dbReference type="SAM" id="MobiDB-lite"/>
    </source>
</evidence>
<organism evidence="10 11">
    <name type="scientific">Segniliparus rotundus (strain ATCC BAA-972 / CDC 1076 / CIP 108378 / DSM 44985 / JCM 13578)</name>
    <dbReference type="NCBI Taxonomy" id="640132"/>
    <lineage>
        <taxon>Bacteria</taxon>
        <taxon>Bacillati</taxon>
        <taxon>Actinomycetota</taxon>
        <taxon>Actinomycetes</taxon>
        <taxon>Mycobacteriales</taxon>
        <taxon>Segniliparaceae</taxon>
        <taxon>Segniliparus</taxon>
    </lineage>
</organism>
<feature type="transmembrane region" description="Helical" evidence="9">
    <location>
        <begin position="191"/>
        <end position="212"/>
    </location>
</feature>
<sequence length="561" mass="58514">MGRCRRMTTEPRGLKPDSPEPQTVKTGPRLAARRVVATGGLVAFATLLSRITGFAKAVLVVVLLLPEVSSAFTIANQIPNMVEQLVLGAVITQAFVPVLVRASVADEDGGSAFTQRMIGLTLAVLAAATLLGYLLAPWLLPQFLDHGGGKVPARLVAQLLLLLLPQIFFYGLFSLGNAVLNQRGRFQPGAWAPVVNNLVVIAALLLFAVLPGSPRPGLLTAPQLWTLGCGATAGVLAQALVLWPALRRAGVRLRPRWGIDSRLKRFGGTVAAMVCYVVISQAGFLVAVQIAGRVDGGGPTIYQNVWLLLQLPYGVLGVTIITMMTPQLAKAAADGDDEQVVADLARANRFTSAALTPVVALMTAAGPLIGVGLFGHGKFDQAHAQTLGLVLSWSAFTILPYAVVLVQLRVFYARQESWTPTWIVVGVTAVKIAGSYLALVASSDPTRVQELLGVANGLGYLFGAVIGFVLLRRSLGPLGLASLGRGFALVAAASAFGAALFALVAASGPVGRCVSDHGSAGGLLVLAVLGSVCLVVVYALLWALGAPEIRALASLARRTTG</sequence>
<dbReference type="HOGENOM" id="CLU_006797_3_0_11"/>
<dbReference type="AlphaFoldDB" id="D6Z9H6"/>
<gene>
    <name evidence="10" type="ordered locus">Srot_0010</name>
</gene>
<proteinExistence type="predicted"/>
<feature type="transmembrane region" description="Helical" evidence="9">
    <location>
        <begin position="451"/>
        <end position="471"/>
    </location>
</feature>
<dbReference type="GO" id="GO:0015648">
    <property type="term" value="F:lipid-linked peptidoglycan transporter activity"/>
    <property type="evidence" value="ECO:0007669"/>
    <property type="project" value="TreeGrafter"/>
</dbReference>
<feature type="transmembrane region" description="Helical" evidence="9">
    <location>
        <begin position="350"/>
        <end position="374"/>
    </location>
</feature>